<evidence type="ECO:0000313" key="2">
    <source>
        <dbReference type="EMBL" id="EOA33109.1"/>
    </source>
</evidence>
<sequence length="262" mass="30592">MDIVNFLCTKENGAVVCNPWLGQSKWFEPSLKHSRMCFDGKVYHNKKYKMVAYSFNPDRFWKVYDFCSNVWIDRPKSKTDDGYVSVETAVSLNGTLYYVCYTNETDPLGYNISKLDFFSRLLEFFCNIPCGRNHDGDALVLKVFREDQFSMLKQCIVTKKIDIWVTENNIENGNDVVWVNFMNFSCPSVPNLAVETIYYTQPSYFIEDKRLVVCSCDTYGHTYIYVFGDNWLISETRIDNVSWPLHCTFIPSLVPVPARDRR</sequence>
<proteinExistence type="predicted"/>
<dbReference type="InterPro" id="IPR006527">
    <property type="entry name" value="F-box-assoc_dom_typ1"/>
</dbReference>
<dbReference type="EMBL" id="KB870807">
    <property type="protein sequence ID" value="EOA33109.1"/>
    <property type="molecule type" value="Genomic_DNA"/>
</dbReference>
<protein>
    <recommendedName>
        <fullName evidence="1">F-box associated beta-propeller type 1 domain-containing protein</fullName>
    </recommendedName>
</protein>
<dbReference type="Pfam" id="PF07734">
    <property type="entry name" value="FBA_1"/>
    <property type="match status" value="1"/>
</dbReference>
<dbReference type="AlphaFoldDB" id="R0HTG7"/>
<keyword evidence="3" id="KW-1185">Reference proteome</keyword>
<name>R0HTG7_9BRAS</name>
<evidence type="ECO:0000259" key="1">
    <source>
        <dbReference type="Pfam" id="PF07734"/>
    </source>
</evidence>
<gene>
    <name evidence="2" type="ORF">CARUB_v10016447mg</name>
</gene>
<feature type="domain" description="F-box associated beta-propeller type 1" evidence="1">
    <location>
        <begin position="7"/>
        <end position="256"/>
    </location>
</feature>
<organism evidence="2 3">
    <name type="scientific">Capsella rubella</name>
    <dbReference type="NCBI Taxonomy" id="81985"/>
    <lineage>
        <taxon>Eukaryota</taxon>
        <taxon>Viridiplantae</taxon>
        <taxon>Streptophyta</taxon>
        <taxon>Embryophyta</taxon>
        <taxon>Tracheophyta</taxon>
        <taxon>Spermatophyta</taxon>
        <taxon>Magnoliopsida</taxon>
        <taxon>eudicotyledons</taxon>
        <taxon>Gunneridae</taxon>
        <taxon>Pentapetalae</taxon>
        <taxon>rosids</taxon>
        <taxon>malvids</taxon>
        <taxon>Brassicales</taxon>
        <taxon>Brassicaceae</taxon>
        <taxon>Camelineae</taxon>
        <taxon>Capsella</taxon>
    </lineage>
</organism>
<reference evidence="3" key="1">
    <citation type="journal article" date="2013" name="Nat. Genet.">
        <title>The Capsella rubella genome and the genomic consequences of rapid mating system evolution.</title>
        <authorList>
            <person name="Slotte T."/>
            <person name="Hazzouri K.M."/>
            <person name="Agren J.A."/>
            <person name="Koenig D."/>
            <person name="Maumus F."/>
            <person name="Guo Y.L."/>
            <person name="Steige K."/>
            <person name="Platts A.E."/>
            <person name="Escobar J.S."/>
            <person name="Newman L.K."/>
            <person name="Wang W."/>
            <person name="Mandakova T."/>
            <person name="Vello E."/>
            <person name="Smith L.M."/>
            <person name="Henz S.R."/>
            <person name="Steffen J."/>
            <person name="Takuno S."/>
            <person name="Brandvain Y."/>
            <person name="Coop G."/>
            <person name="Andolfatto P."/>
            <person name="Hu T.T."/>
            <person name="Blanchette M."/>
            <person name="Clark R.M."/>
            <person name="Quesneville H."/>
            <person name="Nordborg M."/>
            <person name="Gaut B.S."/>
            <person name="Lysak M.A."/>
            <person name="Jenkins J."/>
            <person name="Grimwood J."/>
            <person name="Chapman J."/>
            <person name="Prochnik S."/>
            <person name="Shu S."/>
            <person name="Rokhsar D."/>
            <person name="Schmutz J."/>
            <person name="Weigel D."/>
            <person name="Wright S.I."/>
        </authorList>
    </citation>
    <scope>NUCLEOTIDE SEQUENCE [LARGE SCALE GENOMIC DNA]</scope>
    <source>
        <strain evidence="3">cv. Monte Gargano</strain>
    </source>
</reference>
<dbReference type="NCBIfam" id="TIGR01640">
    <property type="entry name" value="F_box_assoc_1"/>
    <property type="match status" value="1"/>
</dbReference>
<accession>R0HTG7</accession>
<dbReference type="InterPro" id="IPR017451">
    <property type="entry name" value="F-box-assoc_interact_dom"/>
</dbReference>
<evidence type="ECO:0000313" key="3">
    <source>
        <dbReference type="Proteomes" id="UP000029121"/>
    </source>
</evidence>
<dbReference type="Proteomes" id="UP000029121">
    <property type="component" value="Unassembled WGS sequence"/>
</dbReference>